<dbReference type="AlphaFoldDB" id="A0A8S0Z9R0"/>
<feature type="region of interest" description="Disordered" evidence="1">
    <location>
        <begin position="28"/>
        <end position="87"/>
    </location>
</feature>
<sequence>MKLIIFTGLLAACTAASLEHLEKKQNSYLPAAKGSSSSPSKDSDVEGSVGDDTNAIGASSIDQPGLSAHSLVPSNPNLSSNKDLSSSATDSEFEGYFYGPGIQNAYSQQSNLQARSQFGTQTPNQQFDQQGSSKYQAQQNRKQILSSQGPSQQFGNQAHNQQFAQQPHNEQFSEQTQSVSQQQPLSPQFGQQSLSQQYFQQARNQQFGHVGSHVGQQDTSPQNTNDFGAQAPYQPRPSFANSQNFGSQSSQNYPQQSFDEETGYHY</sequence>
<dbReference type="OrthoDB" id="10250638at2759"/>
<organism evidence="3 4">
    <name type="scientific">Arctia plantaginis</name>
    <name type="common">Wood tiger moth</name>
    <name type="synonym">Phalaena plantaginis</name>
    <dbReference type="NCBI Taxonomy" id="874455"/>
    <lineage>
        <taxon>Eukaryota</taxon>
        <taxon>Metazoa</taxon>
        <taxon>Ecdysozoa</taxon>
        <taxon>Arthropoda</taxon>
        <taxon>Hexapoda</taxon>
        <taxon>Insecta</taxon>
        <taxon>Pterygota</taxon>
        <taxon>Neoptera</taxon>
        <taxon>Endopterygota</taxon>
        <taxon>Lepidoptera</taxon>
        <taxon>Glossata</taxon>
        <taxon>Ditrysia</taxon>
        <taxon>Noctuoidea</taxon>
        <taxon>Erebidae</taxon>
        <taxon>Arctiinae</taxon>
        <taxon>Arctia</taxon>
    </lineage>
</organism>
<keyword evidence="2" id="KW-0732">Signal</keyword>
<feature type="compositionally biased region" description="Polar residues" evidence="1">
    <location>
        <begin position="214"/>
        <end position="227"/>
    </location>
</feature>
<feature type="compositionally biased region" description="Polar residues" evidence="1">
    <location>
        <begin position="119"/>
        <end position="169"/>
    </location>
</feature>
<feature type="chain" id="PRO_5035826271" evidence="2">
    <location>
        <begin position="16"/>
        <end position="266"/>
    </location>
</feature>
<accession>A0A8S0Z9R0</accession>
<evidence type="ECO:0000256" key="2">
    <source>
        <dbReference type="SAM" id="SignalP"/>
    </source>
</evidence>
<name>A0A8S0Z9R0_ARCPL</name>
<gene>
    <name evidence="3" type="ORF">APLA_LOCUS3901</name>
</gene>
<feature type="signal peptide" evidence="2">
    <location>
        <begin position="1"/>
        <end position="15"/>
    </location>
</feature>
<protein>
    <submittedName>
        <fullName evidence="3">Uncharacterized protein</fullName>
    </submittedName>
</protein>
<feature type="compositionally biased region" description="Low complexity" evidence="1">
    <location>
        <begin position="70"/>
        <end position="81"/>
    </location>
</feature>
<comment type="caution">
    <text evidence="3">The sequence shown here is derived from an EMBL/GenBank/DDBJ whole genome shotgun (WGS) entry which is preliminary data.</text>
</comment>
<reference evidence="3 4" key="1">
    <citation type="submission" date="2020-04" db="EMBL/GenBank/DDBJ databases">
        <authorList>
            <person name="Wallbank WR R."/>
            <person name="Pardo Diaz C."/>
            <person name="Kozak K."/>
            <person name="Martin S."/>
            <person name="Jiggins C."/>
            <person name="Moest M."/>
            <person name="Warren A I."/>
            <person name="Byers J.R.P. K."/>
            <person name="Montejo-Kovacevich G."/>
            <person name="Yen C E."/>
        </authorList>
    </citation>
    <scope>NUCLEOTIDE SEQUENCE [LARGE SCALE GENOMIC DNA]</scope>
</reference>
<evidence type="ECO:0000256" key="1">
    <source>
        <dbReference type="SAM" id="MobiDB-lite"/>
    </source>
</evidence>
<feature type="compositionally biased region" description="Low complexity" evidence="1">
    <location>
        <begin position="170"/>
        <end position="206"/>
    </location>
</feature>
<proteinExistence type="predicted"/>
<dbReference type="Proteomes" id="UP000494256">
    <property type="component" value="Unassembled WGS sequence"/>
</dbReference>
<feature type="compositionally biased region" description="Low complexity" evidence="1">
    <location>
        <begin position="238"/>
        <end position="252"/>
    </location>
</feature>
<dbReference type="EMBL" id="CADEBD010000284">
    <property type="protein sequence ID" value="CAB3229137.1"/>
    <property type="molecule type" value="Genomic_DNA"/>
</dbReference>
<evidence type="ECO:0000313" key="4">
    <source>
        <dbReference type="Proteomes" id="UP000494256"/>
    </source>
</evidence>
<feature type="region of interest" description="Disordered" evidence="1">
    <location>
        <begin position="119"/>
        <end position="266"/>
    </location>
</feature>
<feature type="compositionally biased region" description="Low complexity" evidence="1">
    <location>
        <begin position="30"/>
        <end position="40"/>
    </location>
</feature>
<evidence type="ECO:0000313" key="3">
    <source>
        <dbReference type="EMBL" id="CAB3229137.1"/>
    </source>
</evidence>